<evidence type="ECO:0000313" key="3">
    <source>
        <dbReference type="Proteomes" id="UP000250266"/>
    </source>
</evidence>
<feature type="compositionally biased region" description="Low complexity" evidence="1">
    <location>
        <begin position="261"/>
        <end position="271"/>
    </location>
</feature>
<feature type="compositionally biased region" description="Polar residues" evidence="1">
    <location>
        <begin position="114"/>
        <end position="128"/>
    </location>
</feature>
<name>A0A8E2EHJ1_9PEZI</name>
<dbReference type="EMBL" id="KV744845">
    <property type="protein sequence ID" value="OCK84106.1"/>
    <property type="molecule type" value="Genomic_DNA"/>
</dbReference>
<feature type="compositionally biased region" description="Low complexity" evidence="1">
    <location>
        <begin position="66"/>
        <end position="86"/>
    </location>
</feature>
<feature type="compositionally biased region" description="Polar residues" evidence="1">
    <location>
        <begin position="278"/>
        <end position="294"/>
    </location>
</feature>
<keyword evidence="3" id="KW-1185">Reference proteome</keyword>
<evidence type="ECO:0000256" key="1">
    <source>
        <dbReference type="SAM" id="MobiDB-lite"/>
    </source>
</evidence>
<dbReference type="Proteomes" id="UP000250266">
    <property type="component" value="Unassembled WGS sequence"/>
</dbReference>
<feature type="region of interest" description="Disordered" evidence="1">
    <location>
        <begin position="1"/>
        <end position="202"/>
    </location>
</feature>
<protein>
    <submittedName>
        <fullName evidence="2">Uncharacterized protein</fullName>
    </submittedName>
</protein>
<feature type="compositionally biased region" description="Low complexity" evidence="1">
    <location>
        <begin position="1"/>
        <end position="14"/>
    </location>
</feature>
<reference evidence="2 3" key="1">
    <citation type="journal article" date="2016" name="Nat. Commun.">
        <title>Ectomycorrhizal ecology is imprinted in the genome of the dominant symbiotic fungus Cenococcum geophilum.</title>
        <authorList>
            <consortium name="DOE Joint Genome Institute"/>
            <person name="Peter M."/>
            <person name="Kohler A."/>
            <person name="Ohm R.A."/>
            <person name="Kuo A."/>
            <person name="Krutzmann J."/>
            <person name="Morin E."/>
            <person name="Arend M."/>
            <person name="Barry K.W."/>
            <person name="Binder M."/>
            <person name="Choi C."/>
            <person name="Clum A."/>
            <person name="Copeland A."/>
            <person name="Grisel N."/>
            <person name="Haridas S."/>
            <person name="Kipfer T."/>
            <person name="LaButti K."/>
            <person name="Lindquist E."/>
            <person name="Lipzen A."/>
            <person name="Maire R."/>
            <person name="Meier B."/>
            <person name="Mihaltcheva S."/>
            <person name="Molinier V."/>
            <person name="Murat C."/>
            <person name="Poggeler S."/>
            <person name="Quandt C.A."/>
            <person name="Sperisen C."/>
            <person name="Tritt A."/>
            <person name="Tisserant E."/>
            <person name="Crous P.W."/>
            <person name="Henrissat B."/>
            <person name="Nehls U."/>
            <person name="Egli S."/>
            <person name="Spatafora J.W."/>
            <person name="Grigoriev I.V."/>
            <person name="Martin F.M."/>
        </authorList>
    </citation>
    <scope>NUCLEOTIDE SEQUENCE [LARGE SCALE GENOMIC DNA]</scope>
    <source>
        <strain evidence="2 3">CBS 459.81</strain>
    </source>
</reference>
<feature type="compositionally biased region" description="Basic and acidic residues" evidence="1">
    <location>
        <begin position="175"/>
        <end position="202"/>
    </location>
</feature>
<sequence length="339" mass="36970">MPSTVKPTITISISPIPPPKPKSKYSHASIYCAVPSPHQKLTPTPTPLQGHDAPLPSTPPLPLPKSPTLTIPLSPSSGSPITTKRPLLPPTPPLSPTYPASTYHALESNRRKSSSPNHAHPLTSQPSLHFTEPPADYIPSPPLSPTVSLPPSPMPSPLLLRQGAMTLPPLPQTRPDLRSARWPEEVERKQGPKVEKKQQPEMEMSRFLEALEVQKEMQQQRKSNRIDAAQPCASKPEIFPEPAPQQSLLALMTQPLPQNLPQSHQPRSQQPRPAPQMHYTSQTFAPPSTQAGLKSSNSKRSYSGSLSCIFTIPAEAVQGCFSSVGTKKASRRDSWPSEI</sequence>
<gene>
    <name evidence="2" type="ORF">K432DRAFT_401477</name>
</gene>
<feature type="compositionally biased region" description="Pro residues" evidence="1">
    <location>
        <begin position="56"/>
        <end position="65"/>
    </location>
</feature>
<feature type="region of interest" description="Disordered" evidence="1">
    <location>
        <begin position="214"/>
        <end position="303"/>
    </location>
</feature>
<organism evidence="2 3">
    <name type="scientific">Lepidopterella palustris CBS 459.81</name>
    <dbReference type="NCBI Taxonomy" id="1314670"/>
    <lineage>
        <taxon>Eukaryota</taxon>
        <taxon>Fungi</taxon>
        <taxon>Dikarya</taxon>
        <taxon>Ascomycota</taxon>
        <taxon>Pezizomycotina</taxon>
        <taxon>Dothideomycetes</taxon>
        <taxon>Pleosporomycetidae</taxon>
        <taxon>Mytilinidiales</taxon>
        <taxon>Argynnaceae</taxon>
        <taxon>Lepidopterella</taxon>
    </lineage>
</organism>
<feature type="compositionally biased region" description="Pro residues" evidence="1">
    <location>
        <begin position="139"/>
        <end position="156"/>
    </location>
</feature>
<feature type="compositionally biased region" description="Pro residues" evidence="1">
    <location>
        <begin position="87"/>
        <end position="96"/>
    </location>
</feature>
<proteinExistence type="predicted"/>
<dbReference type="AlphaFoldDB" id="A0A8E2EHJ1"/>
<accession>A0A8E2EHJ1</accession>
<evidence type="ECO:0000313" key="2">
    <source>
        <dbReference type="EMBL" id="OCK84106.1"/>
    </source>
</evidence>